<evidence type="ECO:0000256" key="11">
    <source>
        <dbReference type="ARBA" id="ARBA00023136"/>
    </source>
</evidence>
<protein>
    <recommendedName>
        <fullName evidence="4 14">Dolichyl-phosphate-mannose--protein mannosyltransferase</fullName>
        <ecNumber evidence="4 14">2.4.1.109</ecNumber>
    </recommendedName>
</protein>
<dbReference type="InterPro" id="IPR032421">
    <property type="entry name" value="PMT_4TMC"/>
</dbReference>
<evidence type="ECO:0000256" key="12">
    <source>
        <dbReference type="ARBA" id="ARBA00045085"/>
    </source>
</evidence>
<dbReference type="InterPro" id="IPR003342">
    <property type="entry name" value="ArnT-like_N"/>
</dbReference>
<dbReference type="CDD" id="cd23284">
    <property type="entry name" value="beta-trefoil_MIR_PMT2-like"/>
    <property type="match status" value="1"/>
</dbReference>
<feature type="transmembrane region" description="Helical" evidence="14">
    <location>
        <begin position="640"/>
        <end position="661"/>
    </location>
</feature>
<keyword evidence="10 14" id="KW-1133">Transmembrane helix</keyword>
<dbReference type="OrthoDB" id="292747at2759"/>
<evidence type="ECO:0000256" key="3">
    <source>
        <dbReference type="ARBA" id="ARBA00007222"/>
    </source>
</evidence>
<evidence type="ECO:0000256" key="1">
    <source>
        <dbReference type="ARBA" id="ARBA00004477"/>
    </source>
</evidence>
<keyword evidence="5 14" id="KW-0328">Glycosyltransferase</keyword>
<accession>A0A161HNR4</accession>
<reference evidence="17 18" key="1">
    <citation type="submission" date="2016-02" db="EMBL/GenBank/DDBJ databases">
        <title>Complete genome sequence and transcriptome regulation of the pentose utilising yeast Sugiyamaella lignohabitans.</title>
        <authorList>
            <person name="Bellasio M."/>
            <person name="Peymann A."/>
            <person name="Valli M."/>
            <person name="Sipitzky M."/>
            <person name="Graf A."/>
            <person name="Sauer M."/>
            <person name="Marx H."/>
            <person name="Mattanovich D."/>
        </authorList>
    </citation>
    <scope>NUCLEOTIDE SEQUENCE [LARGE SCALE GENOMIC DNA]</scope>
    <source>
        <strain evidence="17 18">CBS 10342</strain>
    </source>
</reference>
<dbReference type="RefSeq" id="XP_018738314.1">
    <property type="nucleotide sequence ID" value="XM_018880501.1"/>
</dbReference>
<evidence type="ECO:0000256" key="8">
    <source>
        <dbReference type="ARBA" id="ARBA00022737"/>
    </source>
</evidence>
<keyword evidence="9 14" id="KW-0256">Endoplasmic reticulum</keyword>
<comment type="subcellular location">
    <subcellularLocation>
        <location evidence="1 14">Endoplasmic reticulum membrane</location>
        <topology evidence="1 14">Multi-pass membrane protein</topology>
    </subcellularLocation>
</comment>
<evidence type="ECO:0000256" key="14">
    <source>
        <dbReference type="RuleBase" id="RU367007"/>
    </source>
</evidence>
<feature type="region of interest" description="Disordered" evidence="15">
    <location>
        <begin position="1"/>
        <end position="33"/>
    </location>
</feature>
<gene>
    <name evidence="17" type="primary">PMT2</name>
    <name evidence="17" type="ORF">AWJ20_3481</name>
</gene>
<dbReference type="InterPro" id="IPR036300">
    <property type="entry name" value="MIR_dom_sf"/>
</dbReference>
<organism evidence="17 18">
    <name type="scientific">Sugiyamaella lignohabitans</name>
    <dbReference type="NCBI Taxonomy" id="796027"/>
    <lineage>
        <taxon>Eukaryota</taxon>
        <taxon>Fungi</taxon>
        <taxon>Dikarya</taxon>
        <taxon>Ascomycota</taxon>
        <taxon>Saccharomycotina</taxon>
        <taxon>Dipodascomycetes</taxon>
        <taxon>Dipodascales</taxon>
        <taxon>Trichomonascaceae</taxon>
        <taxon>Sugiyamaella</taxon>
    </lineage>
</organism>
<dbReference type="Proteomes" id="UP000189580">
    <property type="component" value="Chromosome b"/>
</dbReference>
<feature type="transmembrane region" description="Helical" evidence="14">
    <location>
        <begin position="284"/>
        <end position="303"/>
    </location>
</feature>
<comment type="similarity">
    <text evidence="3 14">Belongs to the glycosyltransferase 39 family.</text>
</comment>
<dbReference type="PANTHER" id="PTHR10050:SF46">
    <property type="entry name" value="PROTEIN O-MANNOSYL-TRANSFERASE 2"/>
    <property type="match status" value="1"/>
</dbReference>
<feature type="domain" description="MIR" evidence="16">
    <location>
        <begin position="468"/>
        <end position="526"/>
    </location>
</feature>
<dbReference type="GO" id="GO:0005789">
    <property type="term" value="C:endoplasmic reticulum membrane"/>
    <property type="evidence" value="ECO:0007669"/>
    <property type="project" value="UniProtKB-SubCell"/>
</dbReference>
<feature type="transmembrane region" description="Helical" evidence="14">
    <location>
        <begin position="608"/>
        <end position="628"/>
    </location>
</feature>
<keyword evidence="6 14" id="KW-0808">Transferase</keyword>
<dbReference type="Pfam" id="PF16192">
    <property type="entry name" value="PMT_4TMC"/>
    <property type="match status" value="1"/>
</dbReference>
<dbReference type="InterPro" id="IPR016093">
    <property type="entry name" value="MIR_motif"/>
</dbReference>
<dbReference type="PROSITE" id="PS50919">
    <property type="entry name" value="MIR"/>
    <property type="match status" value="3"/>
</dbReference>
<feature type="transmembrane region" description="Helical" evidence="14">
    <location>
        <begin position="174"/>
        <end position="191"/>
    </location>
</feature>
<dbReference type="SMART" id="SM00472">
    <property type="entry name" value="MIR"/>
    <property type="match status" value="3"/>
</dbReference>
<feature type="transmembrane region" description="Helical" evidence="14">
    <location>
        <begin position="151"/>
        <end position="168"/>
    </location>
</feature>
<comment type="function">
    <text evidence="14">Transfers mannose from Dol-P-mannose to Ser or Thr residues on proteins.</text>
</comment>
<dbReference type="Pfam" id="PF02366">
    <property type="entry name" value="PMT"/>
    <property type="match status" value="1"/>
</dbReference>
<evidence type="ECO:0000256" key="13">
    <source>
        <dbReference type="ARBA" id="ARBA00045102"/>
    </source>
</evidence>
<sequence length="744" mass="84386">MAAARSSGVRQPEVRRRGKDQTESSSDADKLADIINDVNDKKKKAQKPADGSLITDLAKLESIVAPIIFTALALFTRIYGIGKSHSVTWDEAHFGKFGSYYLKREYYFDVHPPLGKMLVGLSGYLAGYNGSFGFDSGADYPEYVNFTKMRIFNSLFNVGCVPLAYFTAKQFKLSIPAVWLITLMMLTELSYITLGKFILLDSMLAFFTVSTVYSFSKFHNLQSKSFSTQWWTWLFVTGLSIGCVCSVKMVGLFVTSVIGIYTVADLWIKFGDLDMPVKTYALHWVARVVNLIVVPVLVFMASFKAHFVILNHSGPGDSNMSSLFQANLIGSDIVGGPVDLAFGSKFTLKNQGLNGGLLHSHVQTYPEGSEQQQVTTYHHKDYNNEWVLEHGRFDEFYDPQKPLEFLTDGDVIRLMHPATGRNLHSHSVQSSVTKSKWEVSCYGNLTVGDTKDNWIVEIVENIGSRENKTRVHPLSTTIRLKHQDLGCYLSGEGNNLPPWGFRQGEVTCNPKASYRDKKTWWNIESHWNDRMESDSNRVLPKTSFLRDFIQLNFAMMASNNALVPDPDKQDDLASRAWEWPTLHVGLRLCGWGPENVKYFLLGHPSTTIFTTIGIVAFISLSLVYIIRWQRQYQDFTPKQLEHYAIAGVIPLLGWFLHYLPFIVMARVTYVHHYLPALYFAVLTFGFLVDHITTRFSHWTVRNGIFGVLYVITIGIFIYFSPIAFGMKGDSANFNYLNWLSTWRI</sequence>
<dbReference type="SUPFAM" id="SSF82109">
    <property type="entry name" value="MIR domain"/>
    <property type="match status" value="1"/>
</dbReference>
<dbReference type="AlphaFoldDB" id="A0A161HNR4"/>
<feature type="domain" description="MIR" evidence="16">
    <location>
        <begin position="403"/>
        <end position="459"/>
    </location>
</feature>
<evidence type="ECO:0000256" key="9">
    <source>
        <dbReference type="ARBA" id="ARBA00022824"/>
    </source>
</evidence>
<feature type="transmembrane region" description="Helical" evidence="14">
    <location>
        <begin position="198"/>
        <end position="218"/>
    </location>
</feature>
<keyword evidence="8" id="KW-0677">Repeat</keyword>
<dbReference type="PANTHER" id="PTHR10050">
    <property type="entry name" value="DOLICHYL-PHOSPHATE-MANNOSE--PROTEIN MANNOSYLTRANSFERASE"/>
    <property type="match status" value="1"/>
</dbReference>
<comment type="catalytic activity">
    <reaction evidence="13 14">
        <text>a di-trans,poly-cis-dolichyl beta-D-mannosyl phosphate + L-seryl-[protein] = 3-O-(alpha-D-mannosyl)-L-seryl-[protein] + a di-trans,poly-cis-dolichyl phosphate + H(+)</text>
        <dbReference type="Rhea" id="RHEA:17377"/>
        <dbReference type="Rhea" id="RHEA-COMP:9863"/>
        <dbReference type="Rhea" id="RHEA-COMP:13546"/>
        <dbReference type="Rhea" id="RHEA-COMP:19498"/>
        <dbReference type="Rhea" id="RHEA-COMP:19501"/>
        <dbReference type="ChEBI" id="CHEBI:15378"/>
        <dbReference type="ChEBI" id="CHEBI:29999"/>
        <dbReference type="ChEBI" id="CHEBI:57683"/>
        <dbReference type="ChEBI" id="CHEBI:58211"/>
        <dbReference type="ChEBI" id="CHEBI:137321"/>
        <dbReference type="EC" id="2.4.1.109"/>
    </reaction>
</comment>
<dbReference type="GO" id="GO:0004169">
    <property type="term" value="F:dolichyl-phosphate-mannose-protein mannosyltransferase activity"/>
    <property type="evidence" value="ECO:0007669"/>
    <property type="project" value="UniProtKB-UniRule"/>
</dbReference>
<feature type="domain" description="MIR" evidence="16">
    <location>
        <begin position="337"/>
        <end position="391"/>
    </location>
</feature>
<dbReference type="Pfam" id="PF02815">
    <property type="entry name" value="MIR"/>
    <property type="match status" value="1"/>
</dbReference>
<evidence type="ECO:0000256" key="4">
    <source>
        <dbReference type="ARBA" id="ARBA00012839"/>
    </source>
</evidence>
<dbReference type="UniPathway" id="UPA00378"/>
<dbReference type="FunFam" id="2.80.10.50:FF:000012">
    <property type="entry name" value="Protein O-mannosyl-transferase 1"/>
    <property type="match status" value="1"/>
</dbReference>
<proteinExistence type="inferred from homology"/>
<dbReference type="EMBL" id="CP014503">
    <property type="protein sequence ID" value="ANB15837.1"/>
    <property type="molecule type" value="Genomic_DNA"/>
</dbReference>
<evidence type="ECO:0000256" key="10">
    <source>
        <dbReference type="ARBA" id="ARBA00022989"/>
    </source>
</evidence>
<feature type="transmembrane region" description="Helical" evidence="14">
    <location>
        <begin position="704"/>
        <end position="724"/>
    </location>
</feature>
<dbReference type="KEGG" id="slb:AWJ20_3481"/>
<keyword evidence="11 14" id="KW-0472">Membrane</keyword>
<evidence type="ECO:0000256" key="7">
    <source>
        <dbReference type="ARBA" id="ARBA00022692"/>
    </source>
</evidence>
<keyword evidence="18" id="KW-1185">Reference proteome</keyword>
<feature type="transmembrane region" description="Helical" evidence="14">
    <location>
        <begin position="230"/>
        <end position="263"/>
    </location>
</feature>
<evidence type="ECO:0000256" key="2">
    <source>
        <dbReference type="ARBA" id="ARBA00004922"/>
    </source>
</evidence>
<feature type="compositionally biased region" description="Basic and acidic residues" evidence="15">
    <location>
        <begin position="12"/>
        <end position="32"/>
    </location>
</feature>
<dbReference type="EC" id="2.4.1.109" evidence="4 14"/>
<dbReference type="GeneID" id="30035508"/>
<dbReference type="InterPro" id="IPR027005">
    <property type="entry name" value="PMT-like"/>
</dbReference>
<evidence type="ECO:0000256" key="6">
    <source>
        <dbReference type="ARBA" id="ARBA00022679"/>
    </source>
</evidence>
<feature type="transmembrane region" description="Helical" evidence="14">
    <location>
        <begin position="673"/>
        <end position="692"/>
    </location>
</feature>
<comment type="catalytic activity">
    <reaction evidence="12 14">
        <text>a di-trans,poly-cis-dolichyl beta-D-mannosyl phosphate + L-threonyl-[protein] = 3-O-(alpha-D-mannosyl)-L-threonyl-[protein] + a di-trans,poly-cis-dolichyl phosphate + H(+)</text>
        <dbReference type="Rhea" id="RHEA:53396"/>
        <dbReference type="Rhea" id="RHEA-COMP:11060"/>
        <dbReference type="Rhea" id="RHEA-COMP:13547"/>
        <dbReference type="Rhea" id="RHEA-COMP:19498"/>
        <dbReference type="Rhea" id="RHEA-COMP:19501"/>
        <dbReference type="ChEBI" id="CHEBI:15378"/>
        <dbReference type="ChEBI" id="CHEBI:30013"/>
        <dbReference type="ChEBI" id="CHEBI:57683"/>
        <dbReference type="ChEBI" id="CHEBI:58211"/>
        <dbReference type="ChEBI" id="CHEBI:137323"/>
        <dbReference type="EC" id="2.4.1.109"/>
    </reaction>
</comment>
<evidence type="ECO:0000256" key="5">
    <source>
        <dbReference type="ARBA" id="ARBA00022676"/>
    </source>
</evidence>
<keyword evidence="7 14" id="KW-0812">Transmembrane</keyword>
<evidence type="ECO:0000259" key="16">
    <source>
        <dbReference type="PROSITE" id="PS50919"/>
    </source>
</evidence>
<evidence type="ECO:0000313" key="18">
    <source>
        <dbReference type="Proteomes" id="UP000189580"/>
    </source>
</evidence>
<comment type="pathway">
    <text evidence="2 14">Protein modification; protein glycosylation.</text>
</comment>
<evidence type="ECO:0000256" key="15">
    <source>
        <dbReference type="SAM" id="MobiDB-lite"/>
    </source>
</evidence>
<name>A0A161HNR4_9ASCO</name>
<dbReference type="Gene3D" id="2.80.10.50">
    <property type="match status" value="1"/>
</dbReference>
<evidence type="ECO:0000313" key="17">
    <source>
        <dbReference type="EMBL" id="ANB15837.1"/>
    </source>
</evidence>